<feature type="compositionally biased region" description="Acidic residues" evidence="1">
    <location>
        <begin position="785"/>
        <end position="830"/>
    </location>
</feature>
<feature type="compositionally biased region" description="Acidic residues" evidence="1">
    <location>
        <begin position="361"/>
        <end position="400"/>
    </location>
</feature>
<feature type="compositionally biased region" description="Polar residues" evidence="1">
    <location>
        <begin position="850"/>
        <end position="860"/>
    </location>
</feature>
<feature type="region of interest" description="Disordered" evidence="1">
    <location>
        <begin position="338"/>
        <end position="721"/>
    </location>
</feature>
<feature type="compositionally biased region" description="Acidic residues" evidence="1">
    <location>
        <begin position="899"/>
        <end position="924"/>
    </location>
</feature>
<feature type="compositionally biased region" description="Polar residues" evidence="1">
    <location>
        <begin position="767"/>
        <end position="776"/>
    </location>
</feature>
<feature type="compositionally biased region" description="Basic and acidic residues" evidence="1">
    <location>
        <begin position="227"/>
        <end position="246"/>
    </location>
</feature>
<gene>
    <name evidence="2" type="ORF">CAEBREN_10145</name>
</gene>
<evidence type="ECO:0000313" key="3">
    <source>
        <dbReference type="Proteomes" id="UP000008068"/>
    </source>
</evidence>
<feature type="compositionally biased region" description="Low complexity" evidence="1">
    <location>
        <begin position="948"/>
        <end position="965"/>
    </location>
</feature>
<protein>
    <submittedName>
        <fullName evidence="2">Uncharacterized protein</fullName>
    </submittedName>
</protein>
<feature type="compositionally biased region" description="Polar residues" evidence="1">
    <location>
        <begin position="745"/>
        <end position="755"/>
    </location>
</feature>
<feature type="compositionally biased region" description="Polar residues" evidence="1">
    <location>
        <begin position="867"/>
        <end position="881"/>
    </location>
</feature>
<feature type="region of interest" description="Disordered" evidence="1">
    <location>
        <begin position="745"/>
        <end position="967"/>
    </location>
</feature>
<feature type="compositionally biased region" description="Acidic residues" evidence="1">
    <location>
        <begin position="630"/>
        <end position="669"/>
    </location>
</feature>
<feature type="compositionally biased region" description="Basic and acidic residues" evidence="1">
    <location>
        <begin position="1309"/>
        <end position="1322"/>
    </location>
</feature>
<feature type="compositionally biased region" description="Polar residues" evidence="1">
    <location>
        <begin position="670"/>
        <end position="681"/>
    </location>
</feature>
<feature type="compositionally biased region" description="Acidic residues" evidence="1">
    <location>
        <begin position="1014"/>
        <end position="1058"/>
    </location>
</feature>
<feature type="compositionally biased region" description="Acidic residues" evidence="1">
    <location>
        <begin position="1323"/>
        <end position="1353"/>
    </location>
</feature>
<feature type="region of interest" description="Disordered" evidence="1">
    <location>
        <begin position="995"/>
        <end position="1184"/>
    </location>
</feature>
<dbReference type="Proteomes" id="UP000008068">
    <property type="component" value="Unassembled WGS sequence"/>
</dbReference>
<name>G0NCN3_CAEBE</name>
<sequence>MPNKIEYSIAFDTDTQQDVVLVRKNTNQAYQKYVFDEKLDRFEKLPEEKKEDKSEISTPQFLPLKSQESLTDPVSEPLIFYSYRFCFHYSRILIFAFKKTSELQLLLTADSLVQVKCDNCTLTKSTLVRNGVIFTCQDGILFKFEENGRKVMKLDKELKVFNELPIQMQSENVKQLNGSVNAGTYDERSGNDSDEDACSDDSFSTAPELERTSSPGSDDFEMLTASGKKEKVEISQKPTSDIDDKPCYGSYHPNEDNKESDAKSIEQKGQGIAQEAGPEPHDNKNTFSDLKNDHHQSSTAALNYASPVVAATKVQETGTTVYHLLAARNSAKNAAIYARKRSNVGFEGFDAESTRTALEPSDFDSEDSEFEDESYDDSEYSDEEEEESGSDGNESMDQESSDIASGAQDKVQKPGKPASDSCQEQEQGDAQEPAVANSGPKTDNQDLEKLASGHQNAENPGDVKESQADQSTATSSTRATVPEAPEEQPDESEYSDEEEDESYDESDYSDEEEEESEGDEDQKHSEDSQKASATASGPEKIESSFSDLKNVSQEPSTTASNASTAATDDQEIKSCSADLKNSHQDPTATASNPPPPAAATADQMTKIKASSPTLADDDVQKSTTTAIEPSDVDSEDSDVEDESYDDSEYSDEDEEEYSDEEDEDEEESDASMNQEPSANVQHSEKNSAETVTATGVQDIRSDLKNDNQVTPPTASDPAMLVTATNGLETKIETSRFESQLLVTATDAQETSSLTPSPIGAAPLGQQEVMTTTSSTPAVPEPSDHESEESDVEDESEYDSEYSDEEEEGSDDESDYSDEEEEESDGLEEQEQPGVAQKPSDTASGPEDTKSVSSDPKNNHQVPKPTVAATNNQETKVAASSHSKAKVDDQISVKTALEPSECDSDESEYDSDCSDEEEEESDSDKEQEQPADTASGPEDTKSGLSDLKNSYQQSSTAASNYAAASTKVQETGTTVYHLLAARNVAKNAAMFARKHSNVGFEGSDAESTRTALEPSDFDSEDSEVEDESYDESDYSEEEEEESEYDSDKEEEESGSDGEESMGQGQPGDGQEPSGAQDKDQKPREPVSGNQETGEKRPSSSGKKKSGSVEYETFEDPNDPYDSDSDVSDEDSEYSDEEEEYSDEEEEEESETDAPMDQEPSENVRPSENITADVQESGTSKGSETSTTVTVLSNDIFPICLKQCPQLRQFILHALNLLTQEIGAYILGKDGNLEEVRTPLKLNFRNYSEFKKGDWVIGNGEVNYELDANSRLQKLEYSKERKTFVKCEHGVVRMLAQKEVNAQPAVLRGTEAMKTDSGDSKVNDEESDSEIENESDGSEETGDDMEDEEVSDEENPFVYNPGARQEEPEQADPDESLLTARGFRFRAPFLQAVNLNDTANMSDIPLTSPDESFAETSGDDSQYCVMTNDDVLLTKHQKDPNQACCIS</sequence>
<keyword evidence="3" id="KW-1185">Reference proteome</keyword>
<feature type="compositionally biased region" description="Low complexity" evidence="1">
    <location>
        <begin position="468"/>
        <end position="480"/>
    </location>
</feature>
<evidence type="ECO:0000313" key="2">
    <source>
        <dbReference type="EMBL" id="EGT57573.1"/>
    </source>
</evidence>
<feature type="region of interest" description="Disordered" evidence="1">
    <location>
        <begin position="175"/>
        <end position="299"/>
    </location>
</feature>
<dbReference type="OMA" id="ENTQSIG"/>
<dbReference type="InParanoid" id="G0NCN3"/>
<reference evidence="3" key="1">
    <citation type="submission" date="2011-07" db="EMBL/GenBank/DDBJ databases">
        <authorList>
            <consortium name="Caenorhabditis brenneri Sequencing and Analysis Consortium"/>
            <person name="Wilson R.K."/>
        </authorList>
    </citation>
    <scope>NUCLEOTIDE SEQUENCE [LARGE SCALE GENOMIC DNA]</scope>
    <source>
        <strain evidence="3">PB2801</strain>
    </source>
</reference>
<feature type="compositionally biased region" description="Basic and acidic residues" evidence="1">
    <location>
        <begin position="253"/>
        <end position="266"/>
    </location>
</feature>
<organism evidence="3">
    <name type="scientific">Caenorhabditis brenneri</name>
    <name type="common">Nematode worm</name>
    <dbReference type="NCBI Taxonomy" id="135651"/>
    <lineage>
        <taxon>Eukaryota</taxon>
        <taxon>Metazoa</taxon>
        <taxon>Ecdysozoa</taxon>
        <taxon>Nematoda</taxon>
        <taxon>Chromadorea</taxon>
        <taxon>Rhabditida</taxon>
        <taxon>Rhabditina</taxon>
        <taxon>Rhabditomorpha</taxon>
        <taxon>Rhabditoidea</taxon>
        <taxon>Rhabditidae</taxon>
        <taxon>Peloderinae</taxon>
        <taxon>Caenorhabditis</taxon>
    </lineage>
</organism>
<evidence type="ECO:0000256" key="1">
    <source>
        <dbReference type="SAM" id="MobiDB-lite"/>
    </source>
</evidence>
<feature type="compositionally biased region" description="Acidic residues" evidence="1">
    <location>
        <begin position="1110"/>
        <end position="1158"/>
    </location>
</feature>
<dbReference type="EMBL" id="GL379863">
    <property type="protein sequence ID" value="EGT57573.1"/>
    <property type="molecule type" value="Genomic_DNA"/>
</dbReference>
<feature type="compositionally biased region" description="Acidic residues" evidence="1">
    <location>
        <begin position="484"/>
        <end position="520"/>
    </location>
</feature>
<feature type="region of interest" description="Disordered" evidence="1">
    <location>
        <begin position="1304"/>
        <end position="1372"/>
    </location>
</feature>
<accession>G0NCN3</accession>
<dbReference type="HOGENOM" id="CLU_251635_0_0_1"/>
<proteinExistence type="predicted"/>
<feature type="compositionally biased region" description="Low complexity" evidence="1">
    <location>
        <begin position="556"/>
        <end position="567"/>
    </location>
</feature>
<feature type="compositionally biased region" description="Polar residues" evidence="1">
    <location>
        <begin position="543"/>
        <end position="555"/>
    </location>
</feature>
<feature type="compositionally biased region" description="Polar residues" evidence="1">
    <location>
        <begin position="1162"/>
        <end position="1172"/>
    </location>
</feature>
<feature type="compositionally biased region" description="Low complexity" evidence="1">
    <location>
        <begin position="1174"/>
        <end position="1184"/>
    </location>
</feature>
<feature type="compositionally biased region" description="Basic and acidic residues" evidence="1">
    <location>
        <begin position="278"/>
        <end position="296"/>
    </location>
</feature>